<organism evidence="2 3">
    <name type="scientific">Dryococelus australis</name>
    <dbReference type="NCBI Taxonomy" id="614101"/>
    <lineage>
        <taxon>Eukaryota</taxon>
        <taxon>Metazoa</taxon>
        <taxon>Ecdysozoa</taxon>
        <taxon>Arthropoda</taxon>
        <taxon>Hexapoda</taxon>
        <taxon>Insecta</taxon>
        <taxon>Pterygota</taxon>
        <taxon>Neoptera</taxon>
        <taxon>Polyneoptera</taxon>
        <taxon>Phasmatodea</taxon>
        <taxon>Verophasmatodea</taxon>
        <taxon>Anareolatae</taxon>
        <taxon>Phasmatidae</taxon>
        <taxon>Eurycanthinae</taxon>
        <taxon>Dryococelus</taxon>
    </lineage>
</organism>
<dbReference type="EMBL" id="JARBHB010000003">
    <property type="protein sequence ID" value="KAJ8889600.1"/>
    <property type="molecule type" value="Genomic_DNA"/>
</dbReference>
<dbReference type="Proteomes" id="UP001159363">
    <property type="component" value="Chromosome 3"/>
</dbReference>
<protein>
    <submittedName>
        <fullName evidence="2">Uncharacterized protein</fullName>
    </submittedName>
</protein>
<keyword evidence="3" id="KW-1185">Reference proteome</keyword>
<sequence>MFLTEFDFEVQHCPGKMNDLPDALSRFPTLEEKAEEEEGERMSPPPQIERNPEEQIRLFQLQITRHQITLSQQEDPDIRRLLREQPQRFELWDDILWARIGLPNILWKIWVLQQLRTNR</sequence>
<evidence type="ECO:0000313" key="3">
    <source>
        <dbReference type="Proteomes" id="UP001159363"/>
    </source>
</evidence>
<feature type="region of interest" description="Disordered" evidence="1">
    <location>
        <begin position="31"/>
        <end position="51"/>
    </location>
</feature>
<reference evidence="2 3" key="1">
    <citation type="submission" date="2023-02" db="EMBL/GenBank/DDBJ databases">
        <title>LHISI_Scaffold_Assembly.</title>
        <authorList>
            <person name="Stuart O.P."/>
            <person name="Cleave R."/>
            <person name="Magrath M.J.L."/>
            <person name="Mikheyev A.S."/>
        </authorList>
    </citation>
    <scope>NUCLEOTIDE SEQUENCE [LARGE SCALE GENOMIC DNA]</scope>
    <source>
        <strain evidence="2">Daus_M_001</strain>
        <tissue evidence="2">Leg muscle</tissue>
    </source>
</reference>
<comment type="caution">
    <text evidence="2">The sequence shown here is derived from an EMBL/GenBank/DDBJ whole genome shotgun (WGS) entry which is preliminary data.</text>
</comment>
<evidence type="ECO:0000256" key="1">
    <source>
        <dbReference type="SAM" id="MobiDB-lite"/>
    </source>
</evidence>
<gene>
    <name evidence="2" type="ORF">PR048_009100</name>
</gene>
<name>A0ABQ9I008_9NEOP</name>
<accession>A0ABQ9I008</accession>
<proteinExistence type="predicted"/>
<evidence type="ECO:0000313" key="2">
    <source>
        <dbReference type="EMBL" id="KAJ8889600.1"/>
    </source>
</evidence>